<dbReference type="PANTHER" id="PTHR41523:SF8">
    <property type="entry name" value="ETHYLENE RESPONSE SENSOR PROTEIN"/>
    <property type="match status" value="1"/>
</dbReference>
<dbReference type="PROSITE" id="PS50112">
    <property type="entry name" value="PAS"/>
    <property type="match status" value="1"/>
</dbReference>
<dbReference type="PATRIC" id="fig|1177755.3.peg.2482"/>
<evidence type="ECO:0000256" key="8">
    <source>
        <dbReference type="ARBA" id="ARBA00022741"/>
    </source>
</evidence>
<dbReference type="SUPFAM" id="SSF52172">
    <property type="entry name" value="CheY-like"/>
    <property type="match status" value="1"/>
</dbReference>
<dbReference type="InterPro" id="IPR016132">
    <property type="entry name" value="Phyto_chromo_attachment"/>
</dbReference>
<dbReference type="InterPro" id="IPR013654">
    <property type="entry name" value="PAS_2"/>
</dbReference>
<dbReference type="PANTHER" id="PTHR41523">
    <property type="entry name" value="TWO-COMPONENT SYSTEM SENSOR PROTEIN"/>
    <property type="match status" value="1"/>
</dbReference>
<dbReference type="STRING" id="1177755.A7A08_02461"/>
<sequence>MQPQQNVDLSNCDREPIHLIGSVQPFGFLLAVDRETWHITHASENVGDWLGIEAPELFGQRLNEIFTPGAVDLIRGQLQSAIMGDTVARIFAVTVTAEGLNCDVAVHLTGSTIIVECEKCVEEREVNAGASVRSMVAKLQQAGDLRNFFRVAAREMRALTKFDRVMVYRFDQDQSGEVIAEAVRPGLESYLGLHYPASDIPKQARALYERNWLRIIPDIGVAPSPILSKPGLDEPLDLSMSILRSVSPIHIEYLQNMGVSASMSVSILREGKLWGLFACHHYSGHPIPFARRTVAELFGQMFSMMVENRERDQEAAYEAHAQQLHQKLITAMATEDARFDGVLAHIDDIADLLACDGVGIKIDGRRALHGSTPDGIQFDKLVAYLTRTGVDQVYASDEIASEVPSGSAYIDRAAGMLVVPLSRPVRDYMVFFRREAVRSVQWAGDPNKPVASGPLGDRLTPRKSFNLWKETVNGHSKPWRPVELRIAEALRVSLLEVILQLSAATEHERERAKERQDLLISELNHRVRNILALIQGVISQSRGSADNIADFTKVVGGRIHALALAHDQITADNWGPASFRKLVTSEAAAYVADKADRVILTGPEVMLQPKAFTTVALVIHELVTNSAKYGALSDSHGSVHVETEFNGQGELIIRWAERGGPPVKEPTSRGFGSTLIERSIVYDLRGQAKVVYDPKGLRASFVVPADYVAESAAPVSPDVPDEEAQSDADVELPKSILIVEDSYIIALEAENLMRDLGVKSVAVACSLKDAYAKVEDREPGFVFLDVNLGEETSFALAERLLKKGVPCAFVTGYGEQIDYPPELAEVPSMLKPFTAEGLTDLLRRARTSGGAAAS</sequence>
<dbReference type="InterPro" id="IPR011006">
    <property type="entry name" value="CheY-like_superfamily"/>
</dbReference>
<organism evidence="17 18">
    <name type="scientific">Methyloligella halotolerans</name>
    <dbReference type="NCBI Taxonomy" id="1177755"/>
    <lineage>
        <taxon>Bacteria</taxon>
        <taxon>Pseudomonadati</taxon>
        <taxon>Pseudomonadota</taxon>
        <taxon>Alphaproteobacteria</taxon>
        <taxon>Hyphomicrobiales</taxon>
        <taxon>Hyphomicrobiaceae</taxon>
        <taxon>Methyloligella</taxon>
    </lineage>
</organism>
<dbReference type="Pfam" id="PF08446">
    <property type="entry name" value="PAS_2"/>
    <property type="match status" value="1"/>
</dbReference>
<dbReference type="Pfam" id="PF00072">
    <property type="entry name" value="Response_reg"/>
    <property type="match status" value="1"/>
</dbReference>
<feature type="modified residue" description="4-aspartylphosphate" evidence="13">
    <location>
        <position position="785"/>
    </location>
</feature>
<evidence type="ECO:0000256" key="4">
    <source>
        <dbReference type="ARBA" id="ARBA00022543"/>
    </source>
</evidence>
<evidence type="ECO:0000259" key="15">
    <source>
        <dbReference type="PROSITE" id="PS50110"/>
    </source>
</evidence>
<dbReference type="GO" id="GO:0009584">
    <property type="term" value="P:detection of visible light"/>
    <property type="evidence" value="ECO:0007669"/>
    <property type="project" value="InterPro"/>
</dbReference>
<evidence type="ECO:0000256" key="3">
    <source>
        <dbReference type="ARBA" id="ARBA00021740"/>
    </source>
</evidence>
<gene>
    <name evidence="17" type="ORF">A7A08_02461</name>
</gene>
<dbReference type="Gene3D" id="3.30.450.270">
    <property type="match status" value="1"/>
</dbReference>
<dbReference type="InterPro" id="IPR011102">
    <property type="entry name" value="Sig_transdc_His_kinase_HWE"/>
</dbReference>
<evidence type="ECO:0000313" key="18">
    <source>
        <dbReference type="Proteomes" id="UP000095087"/>
    </source>
</evidence>
<dbReference type="GO" id="GO:0000160">
    <property type="term" value="P:phosphorelay signal transduction system"/>
    <property type="evidence" value="ECO:0007669"/>
    <property type="project" value="InterPro"/>
</dbReference>
<evidence type="ECO:0000256" key="6">
    <source>
        <dbReference type="ARBA" id="ARBA00022606"/>
    </source>
</evidence>
<dbReference type="InterPro" id="IPR013515">
    <property type="entry name" value="Phytochrome_cen-reg"/>
</dbReference>
<dbReference type="InterPro" id="IPR043150">
    <property type="entry name" value="Phytochrome_PHY_sf"/>
</dbReference>
<keyword evidence="12" id="KW-0675">Receptor</keyword>
<evidence type="ECO:0000256" key="2">
    <source>
        <dbReference type="ARBA" id="ARBA00012438"/>
    </source>
</evidence>
<evidence type="ECO:0000256" key="1">
    <source>
        <dbReference type="ARBA" id="ARBA00000085"/>
    </source>
</evidence>
<evidence type="ECO:0000256" key="10">
    <source>
        <dbReference type="ARBA" id="ARBA00022840"/>
    </source>
</evidence>
<keyword evidence="11" id="KW-0157">Chromophore</keyword>
<evidence type="ECO:0000256" key="12">
    <source>
        <dbReference type="ARBA" id="ARBA00023170"/>
    </source>
</evidence>
<evidence type="ECO:0000256" key="7">
    <source>
        <dbReference type="ARBA" id="ARBA00022679"/>
    </source>
</evidence>
<keyword evidence="4" id="KW-0600">Photoreceptor protein</keyword>
<evidence type="ECO:0000256" key="13">
    <source>
        <dbReference type="PROSITE-ProRule" id="PRU00169"/>
    </source>
</evidence>
<dbReference type="Pfam" id="PF00360">
    <property type="entry name" value="PHY"/>
    <property type="match status" value="1"/>
</dbReference>
<dbReference type="Gene3D" id="3.30.565.10">
    <property type="entry name" value="Histidine kinase-like ATPase, C-terminal domain"/>
    <property type="match status" value="1"/>
</dbReference>
<reference evidence="17 18" key="1">
    <citation type="submission" date="2016-07" db="EMBL/GenBank/DDBJ databases">
        <title>Draft genome sequence of Methyloligella halotolerans C2T (VKM B-2706T=CCUG 61687T=DSM 25045T), a halotolerant polyhydroxybutyrate accumulating methylotroph.</title>
        <authorList>
            <person name="Vasilenko O.V."/>
            <person name="Doronina N.V."/>
            <person name="Poroshina M.N."/>
            <person name="Tarlachkov S.V."/>
            <person name="Trotsenko Y.A."/>
        </authorList>
    </citation>
    <scope>NUCLEOTIDE SEQUENCE [LARGE SCALE GENOMIC DNA]</scope>
    <source>
        <strain evidence="17 18">VKM B-2706</strain>
    </source>
</reference>
<dbReference type="GO" id="GO:0004673">
    <property type="term" value="F:protein histidine kinase activity"/>
    <property type="evidence" value="ECO:0007669"/>
    <property type="project" value="UniProtKB-EC"/>
</dbReference>
<name>A0A1E2RWV5_9HYPH</name>
<feature type="domain" description="Phytochrome chromophore attachment site" evidence="14">
    <location>
        <begin position="144"/>
        <end position="300"/>
    </location>
</feature>
<dbReference type="SUPFAM" id="SSF55785">
    <property type="entry name" value="PYP-like sensor domain (PAS domain)"/>
    <property type="match status" value="1"/>
</dbReference>
<dbReference type="InterPro" id="IPR029016">
    <property type="entry name" value="GAF-like_dom_sf"/>
</dbReference>
<evidence type="ECO:0000256" key="11">
    <source>
        <dbReference type="ARBA" id="ARBA00022991"/>
    </source>
</evidence>
<keyword evidence="8" id="KW-0547">Nucleotide-binding</keyword>
<dbReference type="Gene3D" id="3.30.450.40">
    <property type="match status" value="1"/>
</dbReference>
<dbReference type="PROSITE" id="PS50046">
    <property type="entry name" value="PHYTOCHROME_2"/>
    <property type="match status" value="1"/>
</dbReference>
<dbReference type="GO" id="GO:0009881">
    <property type="term" value="F:photoreceptor activity"/>
    <property type="evidence" value="ECO:0007669"/>
    <property type="project" value="UniProtKB-KW"/>
</dbReference>
<dbReference type="SMART" id="SM00065">
    <property type="entry name" value="GAF"/>
    <property type="match status" value="1"/>
</dbReference>
<feature type="domain" description="Response regulatory" evidence="15">
    <location>
        <begin position="735"/>
        <end position="846"/>
    </location>
</feature>
<feature type="domain" description="PAS" evidence="16">
    <location>
        <begin position="29"/>
        <end position="85"/>
    </location>
</feature>
<dbReference type="Gene3D" id="3.30.450.20">
    <property type="entry name" value="PAS domain"/>
    <property type="match status" value="1"/>
</dbReference>
<dbReference type="InterPro" id="IPR009219">
    <property type="entry name" value="Bactrphtchr_CheY"/>
</dbReference>
<dbReference type="InterPro" id="IPR035965">
    <property type="entry name" value="PAS-like_dom_sf"/>
</dbReference>
<dbReference type="Pfam" id="PF07536">
    <property type="entry name" value="HWE_HK"/>
    <property type="match status" value="1"/>
</dbReference>
<dbReference type="OrthoDB" id="9760752at2"/>
<dbReference type="Pfam" id="PF01590">
    <property type="entry name" value="GAF"/>
    <property type="match status" value="1"/>
</dbReference>
<evidence type="ECO:0000256" key="9">
    <source>
        <dbReference type="ARBA" id="ARBA00022777"/>
    </source>
</evidence>
<keyword evidence="9" id="KW-0418">Kinase</keyword>
<dbReference type="SMART" id="SM00448">
    <property type="entry name" value="REC"/>
    <property type="match status" value="1"/>
</dbReference>
<dbReference type="Gene3D" id="3.40.50.2300">
    <property type="match status" value="1"/>
</dbReference>
<proteinExistence type="predicted"/>
<comment type="caution">
    <text evidence="17">The sequence shown here is derived from an EMBL/GenBank/DDBJ whole genome shotgun (WGS) entry which is preliminary data.</text>
</comment>
<dbReference type="RefSeq" id="WP_069095645.1">
    <property type="nucleotide sequence ID" value="NZ_MASI01000006.1"/>
</dbReference>
<evidence type="ECO:0000313" key="17">
    <source>
        <dbReference type="EMBL" id="ODA66693.1"/>
    </source>
</evidence>
<evidence type="ECO:0000259" key="14">
    <source>
        <dbReference type="PROSITE" id="PS50046"/>
    </source>
</evidence>
<evidence type="ECO:0000259" key="16">
    <source>
        <dbReference type="PROSITE" id="PS50112"/>
    </source>
</evidence>
<dbReference type="Proteomes" id="UP000095087">
    <property type="component" value="Unassembled WGS sequence"/>
</dbReference>
<dbReference type="PRINTS" id="PR01033">
    <property type="entry name" value="PHYTOCHROME"/>
</dbReference>
<dbReference type="InterPro" id="IPR000014">
    <property type="entry name" value="PAS"/>
</dbReference>
<dbReference type="AlphaFoldDB" id="A0A1E2RWV5"/>
<keyword evidence="6" id="KW-0716">Sensory transduction</keyword>
<keyword evidence="5 13" id="KW-0597">Phosphoprotein</keyword>
<dbReference type="EC" id="2.7.13.3" evidence="2"/>
<dbReference type="InterPro" id="IPR001294">
    <property type="entry name" value="Phytochrome"/>
</dbReference>
<dbReference type="GO" id="GO:0006355">
    <property type="term" value="P:regulation of DNA-templated transcription"/>
    <property type="evidence" value="ECO:0007669"/>
    <property type="project" value="InterPro"/>
</dbReference>
<evidence type="ECO:0000256" key="5">
    <source>
        <dbReference type="ARBA" id="ARBA00022553"/>
    </source>
</evidence>
<comment type="catalytic activity">
    <reaction evidence="1">
        <text>ATP + protein L-histidine = ADP + protein N-phospho-L-histidine.</text>
        <dbReference type="EC" id="2.7.13.3"/>
    </reaction>
</comment>
<keyword evidence="7 17" id="KW-0808">Transferase</keyword>
<keyword evidence="10" id="KW-0067">ATP-binding</keyword>
<dbReference type="InterPro" id="IPR003018">
    <property type="entry name" value="GAF"/>
</dbReference>
<keyword evidence="18" id="KW-1185">Reference proteome</keyword>
<accession>A0A1E2RWV5</accession>
<dbReference type="GO" id="GO:0005524">
    <property type="term" value="F:ATP binding"/>
    <property type="evidence" value="ECO:0007669"/>
    <property type="project" value="UniProtKB-KW"/>
</dbReference>
<protein>
    <recommendedName>
        <fullName evidence="3">Blue-light-activated histidine kinase</fullName>
        <ecNumber evidence="2">2.7.13.3</ecNumber>
    </recommendedName>
</protein>
<dbReference type="SMART" id="SM00911">
    <property type="entry name" value="HWE_HK"/>
    <property type="match status" value="1"/>
</dbReference>
<dbReference type="InterPro" id="IPR036890">
    <property type="entry name" value="HATPase_C_sf"/>
</dbReference>
<dbReference type="PROSITE" id="PS50110">
    <property type="entry name" value="RESPONSE_REGULATORY"/>
    <property type="match status" value="1"/>
</dbReference>
<dbReference type="EMBL" id="MASI01000006">
    <property type="protein sequence ID" value="ODA66693.1"/>
    <property type="molecule type" value="Genomic_DNA"/>
</dbReference>
<dbReference type="SUPFAM" id="SSF55781">
    <property type="entry name" value="GAF domain-like"/>
    <property type="match status" value="2"/>
</dbReference>
<dbReference type="PIRSF" id="PIRSF036397">
    <property type="entry name" value="Bactrphtchrm_rec"/>
    <property type="match status" value="1"/>
</dbReference>
<dbReference type="InterPro" id="IPR001789">
    <property type="entry name" value="Sig_transdc_resp-reg_receiver"/>
</dbReference>